<dbReference type="EMBL" id="LR130778">
    <property type="protein sequence ID" value="VDN47159.1"/>
    <property type="molecule type" value="Genomic_DNA"/>
</dbReference>
<dbReference type="RefSeq" id="WP_125136533.1">
    <property type="nucleotide sequence ID" value="NZ_LR130778.1"/>
</dbReference>
<evidence type="ECO:0000313" key="2">
    <source>
        <dbReference type="EMBL" id="VDN47159.1"/>
    </source>
</evidence>
<feature type="transmembrane region" description="Helical" evidence="1">
    <location>
        <begin position="28"/>
        <end position="45"/>
    </location>
</feature>
<evidence type="ECO:0000256" key="1">
    <source>
        <dbReference type="SAM" id="Phobius"/>
    </source>
</evidence>
<dbReference type="Proteomes" id="UP000279029">
    <property type="component" value="Chromosome"/>
</dbReference>
<gene>
    <name evidence="2" type="ORF">PATL70BA_1277</name>
</gene>
<evidence type="ECO:0008006" key="4">
    <source>
        <dbReference type="Google" id="ProtNLM"/>
    </source>
</evidence>
<protein>
    <recommendedName>
        <fullName evidence="4">DUF3796 domain-containing protein</fullName>
    </recommendedName>
</protein>
<name>A0A3P7S327_9FIRM</name>
<feature type="transmembrane region" description="Helical" evidence="1">
    <location>
        <begin position="83"/>
        <end position="106"/>
    </location>
</feature>
<keyword evidence="1" id="KW-0472">Membrane</keyword>
<keyword evidence="1" id="KW-1133">Transmembrane helix</keyword>
<keyword evidence="3" id="KW-1185">Reference proteome</keyword>
<dbReference type="KEGG" id="cbar:PATL70BA_1277"/>
<feature type="transmembrane region" description="Helical" evidence="1">
    <location>
        <begin position="57"/>
        <end position="77"/>
    </location>
</feature>
<proteinExistence type="predicted"/>
<evidence type="ECO:0000313" key="3">
    <source>
        <dbReference type="Proteomes" id="UP000279029"/>
    </source>
</evidence>
<organism evidence="2 3">
    <name type="scientific">Petrocella atlantisensis</name>
    <dbReference type="NCBI Taxonomy" id="2173034"/>
    <lineage>
        <taxon>Bacteria</taxon>
        <taxon>Bacillati</taxon>
        <taxon>Bacillota</taxon>
        <taxon>Clostridia</taxon>
        <taxon>Lachnospirales</taxon>
        <taxon>Vallitaleaceae</taxon>
        <taxon>Petrocella</taxon>
    </lineage>
</organism>
<feature type="transmembrane region" description="Helical" evidence="1">
    <location>
        <begin position="7"/>
        <end position="22"/>
    </location>
</feature>
<reference evidence="2 3" key="1">
    <citation type="submission" date="2018-09" db="EMBL/GenBank/DDBJ databases">
        <authorList>
            <person name="Postec A."/>
        </authorList>
    </citation>
    <scope>NUCLEOTIDE SEQUENCE [LARGE SCALE GENOMIC DNA]</scope>
    <source>
        <strain evidence="2">70B-A</strain>
    </source>
</reference>
<sequence length="119" mass="13749">MKKKNKFGYLSLLGLLGFLGFVTDHHLLFLFFGYFGYAFYFNVIADEMFKEHLLKASAISFFILLFVMMITIILVTITRNLEFAHWGLFLGFIIGNLTFAVFHAIYEIKESNGAKDENI</sequence>
<accession>A0A3P7S327</accession>
<dbReference type="AlphaFoldDB" id="A0A3P7S327"/>
<keyword evidence="1" id="KW-0812">Transmembrane</keyword>